<reference evidence="2" key="2">
    <citation type="submission" date="2021-01" db="UniProtKB">
        <authorList>
            <consortium name="EnsemblMetazoa"/>
        </authorList>
    </citation>
    <scope>IDENTIFICATION</scope>
</reference>
<dbReference type="SUPFAM" id="SSF47391">
    <property type="entry name" value="Dimerization-anchoring domain of cAMP-dependent PK regulatory subunit"/>
    <property type="match status" value="1"/>
</dbReference>
<dbReference type="InterPro" id="IPR049760">
    <property type="entry name" value="DD_EFCAB10"/>
</dbReference>
<name>A0A7M7SSR3_STRPU</name>
<dbReference type="InterPro" id="IPR002048">
    <property type="entry name" value="EF_hand_dom"/>
</dbReference>
<reference evidence="3" key="1">
    <citation type="submission" date="2015-02" db="EMBL/GenBank/DDBJ databases">
        <title>Genome sequencing for Strongylocentrotus purpuratus.</title>
        <authorList>
            <person name="Murali S."/>
            <person name="Liu Y."/>
            <person name="Vee V."/>
            <person name="English A."/>
            <person name="Wang M."/>
            <person name="Skinner E."/>
            <person name="Han Y."/>
            <person name="Muzny D.M."/>
            <person name="Worley K.C."/>
            <person name="Gibbs R.A."/>
        </authorList>
    </citation>
    <scope>NUCLEOTIDE SEQUENCE</scope>
</reference>
<dbReference type="OMA" id="SMLLFYR"/>
<dbReference type="EnsemblMetazoa" id="XM_030972832">
    <property type="protein sequence ID" value="XP_030828692"/>
    <property type="gene ID" value="LOC588143"/>
</dbReference>
<evidence type="ECO:0000313" key="2">
    <source>
        <dbReference type="EnsemblMetazoa" id="XP_030828692"/>
    </source>
</evidence>
<proteinExistence type="predicted"/>
<dbReference type="PROSITE" id="PS50222">
    <property type="entry name" value="EF_HAND_2"/>
    <property type="match status" value="1"/>
</dbReference>
<feature type="domain" description="EF-hand" evidence="1">
    <location>
        <begin position="62"/>
        <end position="97"/>
    </location>
</feature>
<dbReference type="InterPro" id="IPR039879">
    <property type="entry name" value="EFC10"/>
</dbReference>
<accession>A0A7M7SSR3</accession>
<dbReference type="InterPro" id="IPR056587">
    <property type="entry name" value="EF_EFCAB10_C"/>
</dbReference>
<evidence type="ECO:0000313" key="3">
    <source>
        <dbReference type="Proteomes" id="UP000007110"/>
    </source>
</evidence>
<dbReference type="Pfam" id="PF24548">
    <property type="entry name" value="EF_EFCAB10_C"/>
    <property type="match status" value="1"/>
</dbReference>
<dbReference type="AlphaFoldDB" id="A0A7M7SSR3"/>
<dbReference type="Gene3D" id="1.20.890.10">
    <property type="entry name" value="cAMP-dependent protein kinase regulatory subunit, dimerization-anchoring domain"/>
    <property type="match status" value="1"/>
</dbReference>
<dbReference type="GeneID" id="588143"/>
<dbReference type="PANTHER" id="PTHR21847:SF1">
    <property type="entry name" value="EF-HAND CALCIUM-BINDING DOMAIN-CONTAINING PROTEIN 10"/>
    <property type="match status" value="1"/>
</dbReference>
<organism evidence="2 3">
    <name type="scientific">Strongylocentrotus purpuratus</name>
    <name type="common">Purple sea urchin</name>
    <dbReference type="NCBI Taxonomy" id="7668"/>
    <lineage>
        <taxon>Eukaryota</taxon>
        <taxon>Metazoa</taxon>
        <taxon>Echinodermata</taxon>
        <taxon>Eleutherozoa</taxon>
        <taxon>Echinozoa</taxon>
        <taxon>Echinoidea</taxon>
        <taxon>Euechinoidea</taxon>
        <taxon>Echinacea</taxon>
        <taxon>Camarodonta</taxon>
        <taxon>Echinidea</taxon>
        <taxon>Strongylocentrotidae</taxon>
        <taxon>Strongylocentrotus</taxon>
    </lineage>
</organism>
<keyword evidence="3" id="KW-1185">Reference proteome</keyword>
<dbReference type="PANTHER" id="PTHR21847">
    <property type="entry name" value="EF-HAND CALCIUM-BINDING DOMAIN-CONTAINING PROTEIN 10"/>
    <property type="match status" value="1"/>
</dbReference>
<evidence type="ECO:0000259" key="1">
    <source>
        <dbReference type="PROSITE" id="PS50222"/>
    </source>
</evidence>
<dbReference type="RefSeq" id="XP_030828692.1">
    <property type="nucleotide sequence ID" value="XM_030972832.1"/>
</dbReference>
<sequence>MTTPRETETNEYLDTHRIPELFHNITSQLVFHRPENPKTFMIDYISKLKEGRTTQMNYPCLFDDTNIDSVFGMLDPTKKGHITLEQYREAMQTMGCQNFDEKPTGVDHGRVTADIFAREVKAGLKKASGTFEPLI</sequence>
<dbReference type="GO" id="GO:0005509">
    <property type="term" value="F:calcium ion binding"/>
    <property type="evidence" value="ECO:0007669"/>
    <property type="project" value="InterPro"/>
</dbReference>
<dbReference type="InParanoid" id="A0A7M7SSR3"/>
<dbReference type="OrthoDB" id="10260455at2759"/>
<dbReference type="CDD" id="cd22976">
    <property type="entry name" value="DD_EFCAB10"/>
    <property type="match status" value="1"/>
</dbReference>
<dbReference type="Proteomes" id="UP000007110">
    <property type="component" value="Unassembled WGS sequence"/>
</dbReference>
<protein>
    <recommendedName>
        <fullName evidence="1">EF-hand domain-containing protein</fullName>
    </recommendedName>
</protein>
<dbReference type="KEGG" id="spu:588143"/>